<dbReference type="InterPro" id="IPR006674">
    <property type="entry name" value="HD_domain"/>
</dbReference>
<comment type="caution">
    <text evidence="2">The sequence shown here is derived from an EMBL/GenBank/DDBJ whole genome shotgun (WGS) entry which is preliminary data.</text>
</comment>
<feature type="domain" description="HD" evidence="1">
    <location>
        <begin position="22"/>
        <end position="103"/>
    </location>
</feature>
<dbReference type="CDD" id="cd00077">
    <property type="entry name" value="HDc"/>
    <property type="match status" value="1"/>
</dbReference>
<evidence type="ECO:0000259" key="1">
    <source>
        <dbReference type="Pfam" id="PF01966"/>
    </source>
</evidence>
<dbReference type="InterPro" id="IPR003607">
    <property type="entry name" value="HD/PDEase_dom"/>
</dbReference>
<evidence type="ECO:0000313" key="2">
    <source>
        <dbReference type="EMBL" id="GAA4618434.1"/>
    </source>
</evidence>
<proteinExistence type="predicted"/>
<evidence type="ECO:0000313" key="3">
    <source>
        <dbReference type="Proteomes" id="UP001500212"/>
    </source>
</evidence>
<name>A0ABP8U072_9ACTN</name>
<gene>
    <name evidence="2" type="ORF">GCM10023195_82850</name>
</gene>
<sequence length="185" mass="20390">MRQADWAEEVARKLLEVPLPRRWAHSQGVARQARTLAPILGEDADLLEAAAWLHDVGYSPDLVDTGLHSLDGARHLRYVEHADDVLCSLVAYHSCAINEADERGLITELTSEFKPADPFLSDALTYCDMTTTPDGDPIKVEDRLAEIQSRYGAGHLVARSIRRSSPHIVGSVRAIERAQSEAPIS</sequence>
<organism evidence="2 3">
    <name type="scientific">Actinoallomurus liliacearum</name>
    <dbReference type="NCBI Taxonomy" id="1080073"/>
    <lineage>
        <taxon>Bacteria</taxon>
        <taxon>Bacillati</taxon>
        <taxon>Actinomycetota</taxon>
        <taxon>Actinomycetes</taxon>
        <taxon>Streptosporangiales</taxon>
        <taxon>Thermomonosporaceae</taxon>
        <taxon>Actinoallomurus</taxon>
    </lineage>
</organism>
<dbReference type="Gene3D" id="1.10.3210.10">
    <property type="entry name" value="Hypothetical protein af1432"/>
    <property type="match status" value="1"/>
</dbReference>
<dbReference type="RefSeq" id="WP_345366636.1">
    <property type="nucleotide sequence ID" value="NZ_BAABHJ010000040.1"/>
</dbReference>
<dbReference type="EMBL" id="BAABHJ010000040">
    <property type="protein sequence ID" value="GAA4618434.1"/>
    <property type="molecule type" value="Genomic_DNA"/>
</dbReference>
<dbReference type="SUPFAM" id="SSF109604">
    <property type="entry name" value="HD-domain/PDEase-like"/>
    <property type="match status" value="1"/>
</dbReference>
<accession>A0ABP8U072</accession>
<reference evidence="3" key="1">
    <citation type="journal article" date="2019" name="Int. J. Syst. Evol. Microbiol.">
        <title>The Global Catalogue of Microorganisms (GCM) 10K type strain sequencing project: providing services to taxonomists for standard genome sequencing and annotation.</title>
        <authorList>
            <consortium name="The Broad Institute Genomics Platform"/>
            <consortium name="The Broad Institute Genome Sequencing Center for Infectious Disease"/>
            <person name="Wu L."/>
            <person name="Ma J."/>
        </authorList>
    </citation>
    <scope>NUCLEOTIDE SEQUENCE [LARGE SCALE GENOMIC DNA]</scope>
    <source>
        <strain evidence="3">JCM 17938</strain>
    </source>
</reference>
<protein>
    <submittedName>
        <fullName evidence="2">HDIG domain-containing protein</fullName>
    </submittedName>
</protein>
<dbReference type="Pfam" id="PF01966">
    <property type="entry name" value="HD"/>
    <property type="match status" value="1"/>
</dbReference>
<dbReference type="Proteomes" id="UP001500212">
    <property type="component" value="Unassembled WGS sequence"/>
</dbReference>
<keyword evidence="3" id="KW-1185">Reference proteome</keyword>